<comment type="caution">
    <text evidence="1">The sequence shown here is derived from an EMBL/GenBank/DDBJ whole genome shotgun (WGS) entry which is preliminary data.</text>
</comment>
<dbReference type="EMBL" id="BLWD01000001">
    <property type="protein sequence ID" value="GFN08631.1"/>
    <property type="molecule type" value="Genomic_DNA"/>
</dbReference>
<dbReference type="AlphaFoldDB" id="A0A7J0D1K4"/>
<reference evidence="1 2" key="1">
    <citation type="submission" date="2020-05" db="EMBL/GenBank/DDBJ databases">
        <title>Whole genome shotgun sequence of Streptomyces microflavus NBRC 13062.</title>
        <authorList>
            <person name="Komaki H."/>
            <person name="Tamura T."/>
        </authorList>
    </citation>
    <scope>NUCLEOTIDE SEQUENCE [LARGE SCALE GENOMIC DNA]</scope>
    <source>
        <strain evidence="1 2">NBRC 13062</strain>
    </source>
</reference>
<protein>
    <submittedName>
        <fullName evidence="1">Uncharacterized protein</fullName>
    </submittedName>
</protein>
<evidence type="ECO:0000313" key="2">
    <source>
        <dbReference type="Proteomes" id="UP000498740"/>
    </source>
</evidence>
<organism evidence="1 2">
    <name type="scientific">Streptomyces microflavus</name>
    <name type="common">Streptomyces lipmanii</name>
    <dbReference type="NCBI Taxonomy" id="1919"/>
    <lineage>
        <taxon>Bacteria</taxon>
        <taxon>Bacillati</taxon>
        <taxon>Actinomycetota</taxon>
        <taxon>Actinomycetes</taxon>
        <taxon>Kitasatosporales</taxon>
        <taxon>Streptomycetaceae</taxon>
        <taxon>Streptomyces</taxon>
    </lineage>
</organism>
<name>A0A7J0D1K4_STRMI</name>
<gene>
    <name evidence="1" type="ORF">Smic_71870</name>
</gene>
<evidence type="ECO:0000313" key="1">
    <source>
        <dbReference type="EMBL" id="GFN08631.1"/>
    </source>
</evidence>
<accession>A0A7J0D1K4</accession>
<proteinExistence type="predicted"/>
<dbReference type="Proteomes" id="UP000498740">
    <property type="component" value="Unassembled WGS sequence"/>
</dbReference>
<sequence>MPAGSLKEYAVAPPALGVPYRENSTRSTDQMSVAVPTVERTLPPSGFWSMTTATDRSSMDSARGRSYFGSRFRRNEVKVSFSCRWDSTAIVSKTTDDFPEPETPVKTVIRPFGRVRETSRRLFSCAPVMTIPRSVL</sequence>